<sequence length="180" mass="19021">MKRAKQRARPAAANREDSGRLLAQQVGVELKQHGMTLATAESCTGGGVAQAVTMISGSSAWFDRGFVTYSNTAKEEMLGVSPDTLEQHGAVSEQTVREMADGALQYSRAQVALAVSGVAGPTGGTPEKPVGMVWFAWATDDTVRTACHQLSGDRDTVRAKSVQIALQGVVNMLNNSTKIV</sequence>
<dbReference type="InterPro" id="IPR008136">
    <property type="entry name" value="CinA_C"/>
</dbReference>
<dbReference type="GO" id="GO:0019159">
    <property type="term" value="F:nicotinamide-nucleotide amidase activity"/>
    <property type="evidence" value="ECO:0007669"/>
    <property type="project" value="UniProtKB-EC"/>
</dbReference>
<organism evidence="2">
    <name type="scientific">mine drainage metagenome</name>
    <dbReference type="NCBI Taxonomy" id="410659"/>
    <lineage>
        <taxon>unclassified sequences</taxon>
        <taxon>metagenomes</taxon>
        <taxon>ecological metagenomes</taxon>
    </lineage>
</organism>
<comment type="caution">
    <text evidence="2">The sequence shown here is derived from an EMBL/GenBank/DDBJ whole genome shotgun (WGS) entry which is preliminary data.</text>
</comment>
<gene>
    <name evidence="2" type="primary">pncC_5</name>
    <name evidence="2" type="ORF">GALL_168500</name>
</gene>
<dbReference type="Pfam" id="PF02464">
    <property type="entry name" value="CinA"/>
    <property type="match status" value="1"/>
</dbReference>
<dbReference type="AlphaFoldDB" id="A0A1J5SA16"/>
<protein>
    <submittedName>
        <fullName evidence="2">Nicotinamide-nucleotide amidohydrolase PncC</fullName>
        <ecNumber evidence="2">3.5.1.42</ecNumber>
    </submittedName>
</protein>
<dbReference type="SUPFAM" id="SSF142433">
    <property type="entry name" value="CinA-like"/>
    <property type="match status" value="1"/>
</dbReference>
<dbReference type="NCBIfam" id="TIGR00199">
    <property type="entry name" value="PncC_domain"/>
    <property type="match status" value="1"/>
</dbReference>
<dbReference type="Gene3D" id="3.90.950.20">
    <property type="entry name" value="CinA-like"/>
    <property type="match status" value="1"/>
</dbReference>
<name>A0A1J5SA16_9ZZZZ</name>
<keyword evidence="2" id="KW-0378">Hydrolase</keyword>
<evidence type="ECO:0000313" key="2">
    <source>
        <dbReference type="EMBL" id="OIR01053.1"/>
    </source>
</evidence>
<proteinExistence type="predicted"/>
<dbReference type="EC" id="3.5.1.42" evidence="2"/>
<accession>A0A1J5SA16</accession>
<feature type="domain" description="CinA C-terminal" evidence="1">
    <location>
        <begin position="22"/>
        <end position="172"/>
    </location>
</feature>
<reference evidence="2" key="1">
    <citation type="submission" date="2016-10" db="EMBL/GenBank/DDBJ databases">
        <title>Sequence of Gallionella enrichment culture.</title>
        <authorList>
            <person name="Poehlein A."/>
            <person name="Muehling M."/>
            <person name="Daniel R."/>
        </authorList>
    </citation>
    <scope>NUCLEOTIDE SEQUENCE</scope>
</reference>
<evidence type="ECO:0000259" key="1">
    <source>
        <dbReference type="Pfam" id="PF02464"/>
    </source>
</evidence>
<dbReference type="EMBL" id="MLJW01000088">
    <property type="protein sequence ID" value="OIR01053.1"/>
    <property type="molecule type" value="Genomic_DNA"/>
</dbReference>
<dbReference type="InterPro" id="IPR036653">
    <property type="entry name" value="CinA-like_C"/>
</dbReference>